<dbReference type="PROSITE" id="PS50088">
    <property type="entry name" value="ANK_REPEAT"/>
    <property type="match status" value="3"/>
</dbReference>
<reference evidence="1" key="1">
    <citation type="submission" date="2015-06" db="UniProtKB">
        <authorList>
            <consortium name="EnsemblPlants"/>
        </authorList>
    </citation>
    <scope>IDENTIFICATION</scope>
</reference>
<dbReference type="AlphaFoldDB" id="M8BE86"/>
<proteinExistence type="predicted"/>
<dbReference type="InterPro" id="IPR051616">
    <property type="entry name" value="Cul2-RING_E3_ligase_SR"/>
</dbReference>
<name>M8BE86_AEGTA</name>
<dbReference type="PANTHER" id="PTHR46224">
    <property type="entry name" value="ANKYRIN REPEAT FAMILY PROTEIN"/>
    <property type="match status" value="1"/>
</dbReference>
<dbReference type="PANTHER" id="PTHR46224:SF41">
    <property type="entry name" value="OS03G0621400 PROTEIN"/>
    <property type="match status" value="1"/>
</dbReference>
<dbReference type="PROSITE" id="PS50297">
    <property type="entry name" value="ANK_REP_REGION"/>
    <property type="match status" value="3"/>
</dbReference>
<dbReference type="Pfam" id="PF00023">
    <property type="entry name" value="Ank"/>
    <property type="match status" value="2"/>
</dbReference>
<dbReference type="SUPFAM" id="SSF48403">
    <property type="entry name" value="Ankyrin repeat"/>
    <property type="match status" value="1"/>
</dbReference>
<sequence length="363" mass="39422">MAPPGSPAPFTGLVTMLDMGRGRLKETVEALRVEDAGLLQGLGALHVAANRGRLEVCRYLVEELQVDVNAVDKGGRTPLFFAISCKGVGIAKYLLDHGANPNKSCHDGLSPLHEATASGDCETVKLLLAKGAYIDPVAFCGTPLHCAATQGHDGILKILLDHNADSSLSCADAHFYVPSKIPRSDQILRNKEVNGKTPLIAAVDADSRNCMLLLIRAGADTKGALTYAAENLHSQKLVSTDFVNCIKEDAAANRVLPDDETKIPSRFDTGMAQLKLKPGLVGLTIAHNFLPREQKKQGMPCIGKKRKIMQFSFWRKGKCSLPPGFASMMMQPKSYYTVSYKPKTAQTNKKYSDRRQLKSLSTK</sequence>
<organism evidence="1">
    <name type="scientific">Aegilops tauschii</name>
    <name type="common">Tausch's goatgrass</name>
    <name type="synonym">Aegilops squarrosa</name>
    <dbReference type="NCBI Taxonomy" id="37682"/>
    <lineage>
        <taxon>Eukaryota</taxon>
        <taxon>Viridiplantae</taxon>
        <taxon>Streptophyta</taxon>
        <taxon>Embryophyta</taxon>
        <taxon>Tracheophyta</taxon>
        <taxon>Spermatophyta</taxon>
        <taxon>Magnoliopsida</taxon>
        <taxon>Liliopsida</taxon>
        <taxon>Poales</taxon>
        <taxon>Poaceae</taxon>
        <taxon>BOP clade</taxon>
        <taxon>Pooideae</taxon>
        <taxon>Triticodae</taxon>
        <taxon>Triticeae</taxon>
        <taxon>Triticinae</taxon>
        <taxon>Aegilops</taxon>
    </lineage>
</organism>
<dbReference type="InterPro" id="IPR036770">
    <property type="entry name" value="Ankyrin_rpt-contain_sf"/>
</dbReference>
<protein>
    <submittedName>
        <fullName evidence="1">Uncharacterized protein</fullName>
    </submittedName>
</protein>
<dbReference type="PRINTS" id="PR01415">
    <property type="entry name" value="ANKYRIN"/>
</dbReference>
<dbReference type="Gene3D" id="1.25.40.20">
    <property type="entry name" value="Ankyrin repeat-containing domain"/>
    <property type="match status" value="1"/>
</dbReference>
<dbReference type="SMART" id="SM00248">
    <property type="entry name" value="ANK"/>
    <property type="match status" value="5"/>
</dbReference>
<evidence type="ECO:0000313" key="1">
    <source>
        <dbReference type="EnsemblPlants" id="EMT12005"/>
    </source>
</evidence>
<accession>M8BE86</accession>
<dbReference type="EnsemblPlants" id="EMT12005">
    <property type="protein sequence ID" value="EMT12005"/>
    <property type="gene ID" value="F775_13072"/>
</dbReference>
<dbReference type="InterPro" id="IPR002110">
    <property type="entry name" value="Ankyrin_rpt"/>
</dbReference>
<dbReference type="Pfam" id="PF12796">
    <property type="entry name" value="Ank_2"/>
    <property type="match status" value="1"/>
</dbReference>